<dbReference type="Pfam" id="PF13538">
    <property type="entry name" value="UvrD_C_2"/>
    <property type="match status" value="1"/>
</dbReference>
<evidence type="ECO:0000256" key="1">
    <source>
        <dbReference type="SAM" id="MobiDB-lite"/>
    </source>
</evidence>
<dbReference type="PANTHER" id="PTHR43788">
    <property type="entry name" value="DNA2/NAM7 HELICASE FAMILY MEMBER"/>
    <property type="match status" value="1"/>
</dbReference>
<name>A0A948TFU4_9GAMM</name>
<accession>A0A948TFU4</accession>
<proteinExistence type="predicted"/>
<feature type="domain" description="UvrD-like helicase C-terminal" evidence="2">
    <location>
        <begin position="490"/>
        <end position="542"/>
    </location>
</feature>
<reference evidence="3" key="1">
    <citation type="journal article" date="2021" name="PeerJ">
        <title>Extensive microbial diversity within the chicken gut microbiome revealed by metagenomics and culture.</title>
        <authorList>
            <person name="Gilroy R."/>
            <person name="Ravi A."/>
            <person name="Getino M."/>
            <person name="Pursley I."/>
            <person name="Horton D.L."/>
            <person name="Alikhan N.F."/>
            <person name="Baker D."/>
            <person name="Gharbi K."/>
            <person name="Hall N."/>
            <person name="Watson M."/>
            <person name="Adriaenssens E.M."/>
            <person name="Foster-Nyarko E."/>
            <person name="Jarju S."/>
            <person name="Secka A."/>
            <person name="Antonio M."/>
            <person name="Oren A."/>
            <person name="Chaudhuri R.R."/>
            <person name="La Ragione R."/>
            <person name="Hildebrand F."/>
            <person name="Pallen M.J."/>
        </authorList>
    </citation>
    <scope>NUCLEOTIDE SEQUENCE</scope>
    <source>
        <strain evidence="3">378</strain>
    </source>
</reference>
<feature type="region of interest" description="Disordered" evidence="1">
    <location>
        <begin position="1"/>
        <end position="21"/>
    </location>
</feature>
<gene>
    <name evidence="3" type="ORF">H9847_03935</name>
</gene>
<organism evidence="3 4">
    <name type="scientific">Candidatus Anaerobiospirillum pullicola</name>
    <dbReference type="NCBI Taxonomy" id="2838451"/>
    <lineage>
        <taxon>Bacteria</taxon>
        <taxon>Pseudomonadati</taxon>
        <taxon>Pseudomonadota</taxon>
        <taxon>Gammaproteobacteria</taxon>
        <taxon>Aeromonadales</taxon>
        <taxon>Succinivibrionaceae</taxon>
        <taxon>Anaerobiospirillum</taxon>
    </lineage>
</organism>
<evidence type="ECO:0000313" key="3">
    <source>
        <dbReference type="EMBL" id="MBU3844007.1"/>
    </source>
</evidence>
<reference evidence="3" key="2">
    <citation type="submission" date="2021-04" db="EMBL/GenBank/DDBJ databases">
        <authorList>
            <person name="Gilroy R."/>
        </authorList>
    </citation>
    <scope>NUCLEOTIDE SEQUENCE</scope>
    <source>
        <strain evidence="3">378</strain>
    </source>
</reference>
<protein>
    <submittedName>
        <fullName evidence="3">AAA family ATPase</fullName>
    </submittedName>
</protein>
<comment type="caution">
    <text evidence="3">The sequence shown here is derived from an EMBL/GenBank/DDBJ whole genome shotgun (WGS) entry which is preliminary data.</text>
</comment>
<dbReference type="CDD" id="cd18809">
    <property type="entry name" value="SF1_C_RecD"/>
    <property type="match status" value="1"/>
</dbReference>
<evidence type="ECO:0000259" key="2">
    <source>
        <dbReference type="Pfam" id="PF13538"/>
    </source>
</evidence>
<dbReference type="InterPro" id="IPR050534">
    <property type="entry name" value="Coronavir_polyprotein_1ab"/>
</dbReference>
<dbReference type="InterPro" id="IPR027417">
    <property type="entry name" value="P-loop_NTPase"/>
</dbReference>
<dbReference type="AlphaFoldDB" id="A0A948TFU4"/>
<dbReference type="Gene3D" id="3.40.50.300">
    <property type="entry name" value="P-loop containing nucleotide triphosphate hydrolases"/>
    <property type="match status" value="2"/>
</dbReference>
<dbReference type="SUPFAM" id="SSF52540">
    <property type="entry name" value="P-loop containing nucleoside triphosphate hydrolases"/>
    <property type="match status" value="1"/>
</dbReference>
<evidence type="ECO:0000313" key="4">
    <source>
        <dbReference type="Proteomes" id="UP000733611"/>
    </source>
</evidence>
<sequence>MENSNLVPQPATPAYPANSAPHATINHRADLDAFLAREQITLTTDQATALSAMVDFLEDENQHIFVLQGFAGTGKTFVLGLFRKWLAEQLRDHQLLAPTGKAVRILAQKTQRSNCYTIHSFLYNTPPLYQETPPELLKIKPEFQWIFPCKQARDLKLIDDTVVIVDEASLISDVADDSNYYQFGSGRLLCDLLEALNFVSYPQRKLLFCGDPAQLPPVSMSYSPVFNAKHMQDNYGLSAISSFLLKEVVRQQSNSTILRNATYLREKIEQENFITLSFDLTQPDCQQLEASLLIDSYLQYCRSHRFSDVCIITATNAAALHYNNQVRAQRGFSATNLQRNDLLIISKNNHYYLLSNGDFALVVTVSNEIYPQPSFFSHRDRNGNAERSKITLHFQPVTLLVHAANGTEEQKQVLLLRNFLFEDEGVSAENLMQAVLINCNMRFDEQYPPRKSRDFDTKAEFQDYQQKRKAKREEFMSNDPYFNCLYAKFGYAITCHKAQGSEWQRVYVDCTNRTNGGNKVNEDICRWLYTAITRAKSELRLINPPHITLGQRFRFSNTPHANGSAAANATYATSTGSSCAASVTAITPATNYSHATDATTTPEANSDTTVASAFASTETTGDTSTSATAAYHTTLVPSSAPFHHPSAPQDYFESLLRKALSGFAITNIAITDANYLKACTISTPDGTFIVNVYYNGKSRITKVYAEAKVLQKFAPQLQALQQQLLQQSILPPQTATISPAAIQAELASLMPKFQDIGAQACAALVRNQLVITSLQIPNPYTLQVEVQMPANGEHGEFNLFWGKKGGTVQWVERTGCTTSLQLKQLVTDIISKL</sequence>
<dbReference type="InterPro" id="IPR027785">
    <property type="entry name" value="UvrD-like_helicase_C"/>
</dbReference>
<dbReference type="Pfam" id="PF13604">
    <property type="entry name" value="AAA_30"/>
    <property type="match status" value="1"/>
</dbReference>
<dbReference type="Proteomes" id="UP000733611">
    <property type="component" value="Unassembled WGS sequence"/>
</dbReference>
<dbReference type="EMBL" id="JAHLFE010000073">
    <property type="protein sequence ID" value="MBU3844007.1"/>
    <property type="molecule type" value="Genomic_DNA"/>
</dbReference>